<dbReference type="AlphaFoldDB" id="A0A2U8BSS0"/>
<evidence type="ECO:0000256" key="1">
    <source>
        <dbReference type="ARBA" id="ARBA00022553"/>
    </source>
</evidence>
<name>A0A2U8BSS0_9RICK</name>
<dbReference type="SMART" id="SM00448">
    <property type="entry name" value="REC"/>
    <property type="match status" value="1"/>
</dbReference>
<evidence type="ECO:0000256" key="2">
    <source>
        <dbReference type="ARBA" id="ARBA00023012"/>
    </source>
</evidence>
<dbReference type="InterPro" id="IPR039420">
    <property type="entry name" value="WalR-like"/>
</dbReference>
<dbReference type="InterPro" id="IPR036388">
    <property type="entry name" value="WH-like_DNA-bd_sf"/>
</dbReference>
<dbReference type="InterPro" id="IPR001867">
    <property type="entry name" value="OmpR/PhoB-type_DNA-bd"/>
</dbReference>
<keyword evidence="2" id="KW-0902">Two-component regulatory system</keyword>
<keyword evidence="4 7" id="KW-0238">DNA-binding</keyword>
<dbReference type="GO" id="GO:0032993">
    <property type="term" value="C:protein-DNA complex"/>
    <property type="evidence" value="ECO:0007669"/>
    <property type="project" value="TreeGrafter"/>
</dbReference>
<dbReference type="OrthoDB" id="9784252at2"/>
<keyword evidence="3" id="KW-0805">Transcription regulation</keyword>
<evidence type="ECO:0000256" key="7">
    <source>
        <dbReference type="PROSITE-ProRule" id="PRU01091"/>
    </source>
</evidence>
<dbReference type="GO" id="GO:0000156">
    <property type="term" value="F:phosphorelay response regulator activity"/>
    <property type="evidence" value="ECO:0007669"/>
    <property type="project" value="TreeGrafter"/>
</dbReference>
<dbReference type="EMBL" id="CP025989">
    <property type="protein sequence ID" value="AWD33389.1"/>
    <property type="molecule type" value="Genomic_DNA"/>
</dbReference>
<protein>
    <submittedName>
        <fullName evidence="10">Putative transcriptional regulator</fullName>
    </submittedName>
</protein>
<evidence type="ECO:0000256" key="4">
    <source>
        <dbReference type="ARBA" id="ARBA00023125"/>
    </source>
</evidence>
<feature type="domain" description="OmpR/PhoB-type" evidence="9">
    <location>
        <begin position="134"/>
        <end position="240"/>
    </location>
</feature>
<dbReference type="KEGG" id="fso:Fsol_00607"/>
<evidence type="ECO:0000256" key="6">
    <source>
        <dbReference type="PROSITE-ProRule" id="PRU00169"/>
    </source>
</evidence>
<dbReference type="InterPro" id="IPR011006">
    <property type="entry name" value="CheY-like_superfamily"/>
</dbReference>
<dbReference type="GO" id="GO:0006355">
    <property type="term" value="P:regulation of DNA-templated transcription"/>
    <property type="evidence" value="ECO:0007669"/>
    <property type="project" value="InterPro"/>
</dbReference>
<dbReference type="PROSITE" id="PS51755">
    <property type="entry name" value="OMPR_PHOB"/>
    <property type="match status" value="1"/>
</dbReference>
<dbReference type="CDD" id="cd00383">
    <property type="entry name" value="trans_reg_C"/>
    <property type="match status" value="1"/>
</dbReference>
<dbReference type="SUPFAM" id="SSF52172">
    <property type="entry name" value="CheY-like"/>
    <property type="match status" value="1"/>
</dbReference>
<accession>A0A2U8BSS0</accession>
<keyword evidence="1 6" id="KW-0597">Phosphoprotein</keyword>
<dbReference type="Pfam" id="PF00486">
    <property type="entry name" value="Trans_reg_C"/>
    <property type="match status" value="1"/>
</dbReference>
<feature type="DNA-binding region" description="OmpR/PhoB-type" evidence="7">
    <location>
        <begin position="134"/>
        <end position="240"/>
    </location>
</feature>
<evidence type="ECO:0000256" key="5">
    <source>
        <dbReference type="ARBA" id="ARBA00023163"/>
    </source>
</evidence>
<dbReference type="SMART" id="SM00862">
    <property type="entry name" value="Trans_reg_C"/>
    <property type="match status" value="1"/>
</dbReference>
<dbReference type="Proteomes" id="UP000244519">
    <property type="component" value="Chromosome"/>
</dbReference>
<dbReference type="Gene3D" id="3.40.50.2300">
    <property type="match status" value="1"/>
</dbReference>
<dbReference type="Pfam" id="PF00072">
    <property type="entry name" value="Response_reg"/>
    <property type="match status" value="1"/>
</dbReference>
<feature type="modified residue" description="4-aspartylphosphate" evidence="6">
    <location>
        <position position="59"/>
    </location>
</feature>
<evidence type="ECO:0000313" key="11">
    <source>
        <dbReference type="Proteomes" id="UP000244519"/>
    </source>
</evidence>
<dbReference type="SUPFAM" id="SSF46894">
    <property type="entry name" value="C-terminal effector domain of the bipartite response regulators"/>
    <property type="match status" value="1"/>
</dbReference>
<evidence type="ECO:0000256" key="3">
    <source>
        <dbReference type="ARBA" id="ARBA00023015"/>
    </source>
</evidence>
<dbReference type="RefSeq" id="WP_108673403.1">
    <property type="nucleotide sequence ID" value="NZ_CP025989.1"/>
</dbReference>
<organism evidence="10 11">
    <name type="scientific">Candidatus Fokinia solitaria</name>
    <dbReference type="NCBI Taxonomy" id="1802984"/>
    <lineage>
        <taxon>Bacteria</taxon>
        <taxon>Pseudomonadati</taxon>
        <taxon>Pseudomonadota</taxon>
        <taxon>Alphaproteobacteria</taxon>
        <taxon>Rickettsiales</taxon>
        <taxon>Candidatus Midichloriaceae</taxon>
        <taxon>Candidatus Fokinia</taxon>
    </lineage>
</organism>
<evidence type="ECO:0000313" key="10">
    <source>
        <dbReference type="EMBL" id="AWD33389.1"/>
    </source>
</evidence>
<dbReference type="InterPro" id="IPR016032">
    <property type="entry name" value="Sig_transdc_resp-reg_C-effctor"/>
</dbReference>
<reference evidence="10 11" key="1">
    <citation type="journal article" date="2018" name="Genome Biol. Evol.">
        <title>The Genome Sequence of "Candidatus Fokinia solitaria": Insights on Reductive Evolution in Rickettsiales.</title>
        <authorList>
            <person name="Floriano A.M."/>
            <person name="Castelli M."/>
            <person name="Krenek S."/>
            <person name="Berendonk T.U."/>
            <person name="Bazzocchi C."/>
            <person name="Petroni G."/>
            <person name="Sassera D."/>
        </authorList>
    </citation>
    <scope>NUCLEOTIDE SEQUENCE [LARGE SCALE GENOMIC DNA]</scope>
    <source>
        <strain evidence="10">Rio ETE_ALG 3VII</strain>
    </source>
</reference>
<dbReference type="InterPro" id="IPR001789">
    <property type="entry name" value="Sig_transdc_resp-reg_receiver"/>
</dbReference>
<keyword evidence="11" id="KW-1185">Reference proteome</keyword>
<proteinExistence type="predicted"/>
<dbReference type="Gene3D" id="1.10.10.10">
    <property type="entry name" value="Winged helix-like DNA-binding domain superfamily/Winged helix DNA-binding domain"/>
    <property type="match status" value="1"/>
</dbReference>
<gene>
    <name evidence="10" type="ORF">Fsol_00607</name>
</gene>
<dbReference type="PROSITE" id="PS50110">
    <property type="entry name" value="RESPONSE_REGULATORY"/>
    <property type="match status" value="1"/>
</dbReference>
<sequence length="253" mass="28787">MKKEKTIQKKIMIVEDDSAMLSLMEYSLISEGYLVISVSTGENCTKIVEEKRPDLIILDWVLPEKSGIEICEELRGIPDLKDLRIIMISSHSKGQHKITGLKKGADDYLEKPFIIEELVLRVKNLLKRSAIEDSDVLKFMELTLDLRRHACTMEGNGTVHEITLGPIEFKLCQLLLMNSEKLVSRDKIIALLWNSTTMEMQHDKDKILNVHMTRLRSSILKHASSIDIKTIRGYGYKMVKTVHGGGENAESSY</sequence>
<dbReference type="PANTHER" id="PTHR48111:SF1">
    <property type="entry name" value="TWO-COMPONENT RESPONSE REGULATOR ORR33"/>
    <property type="match status" value="1"/>
</dbReference>
<feature type="domain" description="Response regulatory" evidence="8">
    <location>
        <begin position="10"/>
        <end position="126"/>
    </location>
</feature>
<dbReference type="GO" id="GO:0000976">
    <property type="term" value="F:transcription cis-regulatory region binding"/>
    <property type="evidence" value="ECO:0007669"/>
    <property type="project" value="TreeGrafter"/>
</dbReference>
<dbReference type="PANTHER" id="PTHR48111">
    <property type="entry name" value="REGULATOR OF RPOS"/>
    <property type="match status" value="1"/>
</dbReference>
<evidence type="ECO:0000259" key="8">
    <source>
        <dbReference type="PROSITE" id="PS50110"/>
    </source>
</evidence>
<dbReference type="GO" id="GO:0005829">
    <property type="term" value="C:cytosol"/>
    <property type="evidence" value="ECO:0007669"/>
    <property type="project" value="TreeGrafter"/>
</dbReference>
<keyword evidence="5" id="KW-0804">Transcription</keyword>
<evidence type="ECO:0000259" key="9">
    <source>
        <dbReference type="PROSITE" id="PS51755"/>
    </source>
</evidence>